<dbReference type="PANTHER" id="PTHR31325">
    <property type="entry name" value="OS01G0798800 PROTEIN-RELATED"/>
    <property type="match status" value="1"/>
</dbReference>
<sequence>MQVIPFELRRLWNSSEIRLLVLLSLILQILLIFLAPFRKRSANKILSLLLWSFYLSADYVATLALGNLLNMQTGDSDQSLSGDLMAFWAPFLLLHLGGPDSITSYALEDNELWWRHFLGLVVQVSVAVLIFLESLPSPRLWIPAILVFVAGFLKFGERTLALRSASMDELRDSMVPKPEPGPNYPKFMEEYVSRREAGLNAYIKRENEPLPPVKEAGMEAASLSDVKIIHKGHHFFRIFKRLVVDLVLSFRDRLESQPFFWNRTPAQAFRIIEIELSFLYDILHTKAVHMHCPRGRFLRGLSFSLIFFALVLFHQCNKQGYKSADVTITYVLLSAALLLETVSIVLLLISDWTIVWLERKHFDTLAAAIIRHVNRMLPNGKLRWSNSMRQYDLIRYCRRRRPVSKILVLRINLPSLSCLFSSKLKIANVNIIEYFPKVRDIWRNYWYISYLDVPDYLKKLIFEELKGKAQSAQNSSDLKGLRSCRGDLALKHESCTNLMWSVEKEFDESIMLWHIATTLCYQTVEPYSEQLSGEEQLREDQRTNYGEIRVTIENSNCEEDQVCNDGQHYTTKLREKISWMVSNYMMYLLVLQPSMMPPGIGKIRFQDTCAEAEKFFEAEERTRDDKHACLLLLNVETEVEPVEVKGDRSKSVLFDACRLAKELQQLDADKRWRVVSGVWLEMLGYAAINCRAYAHAKQLSLGGELLTHVWFLMVHMGIGEQYRIESGHARAKLIVDK</sequence>
<organism evidence="3 4">
    <name type="scientific">Carex littledalei</name>
    <dbReference type="NCBI Taxonomy" id="544730"/>
    <lineage>
        <taxon>Eukaryota</taxon>
        <taxon>Viridiplantae</taxon>
        <taxon>Streptophyta</taxon>
        <taxon>Embryophyta</taxon>
        <taxon>Tracheophyta</taxon>
        <taxon>Spermatophyta</taxon>
        <taxon>Magnoliopsida</taxon>
        <taxon>Liliopsida</taxon>
        <taxon>Poales</taxon>
        <taxon>Cyperaceae</taxon>
        <taxon>Cyperoideae</taxon>
        <taxon>Cariceae</taxon>
        <taxon>Carex</taxon>
        <taxon>Carex subgen. Euthyceras</taxon>
    </lineage>
</organism>
<feature type="transmembrane region" description="Helical" evidence="1">
    <location>
        <begin position="138"/>
        <end position="156"/>
    </location>
</feature>
<proteinExistence type="predicted"/>
<dbReference type="Pfam" id="PF04578">
    <property type="entry name" value="DUF594"/>
    <property type="match status" value="1"/>
</dbReference>
<feature type="transmembrane region" description="Helical" evidence="1">
    <location>
        <begin position="86"/>
        <end position="107"/>
    </location>
</feature>
<accession>A0A833RD30</accession>
<feature type="transmembrane region" description="Helical" evidence="1">
    <location>
        <begin position="17"/>
        <end position="36"/>
    </location>
</feature>
<evidence type="ECO:0000313" key="4">
    <source>
        <dbReference type="Proteomes" id="UP000623129"/>
    </source>
</evidence>
<dbReference type="Proteomes" id="UP000623129">
    <property type="component" value="Unassembled WGS sequence"/>
</dbReference>
<feature type="transmembrane region" description="Helical" evidence="1">
    <location>
        <begin position="114"/>
        <end position="132"/>
    </location>
</feature>
<name>A0A833RD30_9POAL</name>
<comment type="caution">
    <text evidence="3">The sequence shown here is derived from an EMBL/GenBank/DDBJ whole genome shotgun (WGS) entry which is preliminary data.</text>
</comment>
<keyword evidence="1" id="KW-1133">Transmembrane helix</keyword>
<dbReference type="EMBL" id="SWLB01000010">
    <property type="protein sequence ID" value="KAF3333454.1"/>
    <property type="molecule type" value="Genomic_DNA"/>
</dbReference>
<reference evidence="3" key="1">
    <citation type="submission" date="2020-01" db="EMBL/GenBank/DDBJ databases">
        <title>Genome sequence of Kobresia littledalei, the first chromosome-level genome in the family Cyperaceae.</title>
        <authorList>
            <person name="Qu G."/>
        </authorList>
    </citation>
    <scope>NUCLEOTIDE SEQUENCE</scope>
    <source>
        <strain evidence="3">C.B.Clarke</strain>
        <tissue evidence="3">Leaf</tissue>
    </source>
</reference>
<dbReference type="AlphaFoldDB" id="A0A833RD30"/>
<evidence type="ECO:0000313" key="3">
    <source>
        <dbReference type="EMBL" id="KAF3333454.1"/>
    </source>
</evidence>
<dbReference type="InterPro" id="IPR007658">
    <property type="entry name" value="DUF594"/>
</dbReference>
<protein>
    <recommendedName>
        <fullName evidence="2">DUF4220 domain-containing protein</fullName>
    </recommendedName>
</protein>
<keyword evidence="4" id="KW-1185">Reference proteome</keyword>
<feature type="domain" description="DUF4220" evidence="2">
    <location>
        <begin position="51"/>
        <end position="396"/>
    </location>
</feature>
<evidence type="ECO:0000259" key="2">
    <source>
        <dbReference type="Pfam" id="PF13968"/>
    </source>
</evidence>
<feature type="transmembrane region" description="Helical" evidence="1">
    <location>
        <begin position="327"/>
        <end position="349"/>
    </location>
</feature>
<dbReference type="InterPro" id="IPR025315">
    <property type="entry name" value="DUF4220"/>
</dbReference>
<keyword evidence="1" id="KW-0812">Transmembrane</keyword>
<feature type="transmembrane region" description="Helical" evidence="1">
    <location>
        <begin position="297"/>
        <end position="315"/>
    </location>
</feature>
<dbReference type="OrthoDB" id="769871at2759"/>
<gene>
    <name evidence="3" type="ORF">FCM35_KLT01145</name>
</gene>
<dbReference type="Pfam" id="PF13968">
    <property type="entry name" value="DUF4220"/>
    <property type="match status" value="1"/>
</dbReference>
<evidence type="ECO:0000256" key="1">
    <source>
        <dbReference type="SAM" id="Phobius"/>
    </source>
</evidence>
<feature type="transmembrane region" description="Helical" evidence="1">
    <location>
        <begin position="48"/>
        <end position="66"/>
    </location>
</feature>
<keyword evidence="1" id="KW-0472">Membrane</keyword>